<dbReference type="Gene3D" id="3.30.460.10">
    <property type="entry name" value="Beta Polymerase, domain 2"/>
    <property type="match status" value="1"/>
</dbReference>
<evidence type="ECO:0000256" key="4">
    <source>
        <dbReference type="ARBA" id="ARBA00022490"/>
    </source>
</evidence>
<proteinExistence type="inferred from homology"/>
<organism evidence="12">
    <name type="scientific">Lepeophtheirus salmonis</name>
    <name type="common">Salmon louse</name>
    <name type="synonym">Caligus salmonis</name>
    <dbReference type="NCBI Taxonomy" id="72036"/>
    <lineage>
        <taxon>Eukaryota</taxon>
        <taxon>Metazoa</taxon>
        <taxon>Ecdysozoa</taxon>
        <taxon>Arthropoda</taxon>
        <taxon>Crustacea</taxon>
        <taxon>Multicrustacea</taxon>
        <taxon>Hexanauplia</taxon>
        <taxon>Copepoda</taxon>
        <taxon>Siphonostomatoida</taxon>
        <taxon>Caligidae</taxon>
        <taxon>Lepeophtheirus</taxon>
    </lineage>
</organism>
<evidence type="ECO:0000313" key="12">
    <source>
        <dbReference type="EMBL" id="CDW25625.1"/>
    </source>
</evidence>
<evidence type="ECO:0000256" key="7">
    <source>
        <dbReference type="ARBA" id="ARBA00022842"/>
    </source>
</evidence>
<dbReference type="PANTHER" id="PTHR12271:SF40">
    <property type="entry name" value="POLY(A) RNA POLYMERASE GLD2"/>
    <property type="match status" value="1"/>
</dbReference>
<dbReference type="OrthoDB" id="2274644at2759"/>
<dbReference type="SUPFAM" id="SSF81631">
    <property type="entry name" value="PAP/OAS1 substrate-binding domain"/>
    <property type="match status" value="1"/>
</dbReference>
<dbReference type="GO" id="GO:1990817">
    <property type="term" value="F:poly(A) RNA polymerase activity"/>
    <property type="evidence" value="ECO:0007669"/>
    <property type="project" value="TreeGrafter"/>
</dbReference>
<dbReference type="EMBL" id="HACA01008264">
    <property type="protein sequence ID" value="CDW25625.1"/>
    <property type="molecule type" value="Transcribed_RNA"/>
</dbReference>
<dbReference type="InterPro" id="IPR043519">
    <property type="entry name" value="NT_sf"/>
</dbReference>
<evidence type="ECO:0000259" key="11">
    <source>
        <dbReference type="Pfam" id="PF22600"/>
    </source>
</evidence>
<keyword evidence="7" id="KW-0460">Magnesium</keyword>
<evidence type="ECO:0000256" key="3">
    <source>
        <dbReference type="ARBA" id="ARBA00004496"/>
    </source>
</evidence>
<dbReference type="SUPFAM" id="SSF81301">
    <property type="entry name" value="Nucleotidyltransferase"/>
    <property type="match status" value="1"/>
</dbReference>
<protein>
    <submittedName>
        <fullName evidence="12">Uncharacterized protein</fullName>
    </submittedName>
</protein>
<evidence type="ECO:0000256" key="5">
    <source>
        <dbReference type="ARBA" id="ARBA00022679"/>
    </source>
</evidence>
<dbReference type="Pfam" id="PF22600">
    <property type="entry name" value="MTPAP-like_central"/>
    <property type="match status" value="1"/>
</dbReference>
<evidence type="ECO:0000256" key="1">
    <source>
        <dbReference type="ARBA" id="ARBA00001936"/>
    </source>
</evidence>
<comment type="cofactor">
    <cofactor evidence="1">
        <name>Mn(2+)</name>
        <dbReference type="ChEBI" id="CHEBI:29035"/>
    </cofactor>
</comment>
<sequence>MSQKERKRRSRDDDDGGSRREDRASKRSRTIQSTPSLDRNLDYLIPLFTCAKASTDLDSDSEDIYKYYKKEIPSAGEYRTKFRIWSQLVSTFTFNSKDPRTLVMIFGSSLNGLARKGSDLDISIYCPSFNNQLNLLSTLRKWLRVNWAEGSVRDVLLIPAKVPILKFTNVSHSGERTEVDISCNDPTGIRNSHLLFSYNKLDYRVKPLYFVIKAWAANYGINDAKDMTLSSFTLLLMLIHYLQIGVSPPVLPVVQDIGPSYYRDKLSVVDIFNLPYKTEPDVNFTSSNSMSLRKLLKKFFIYYTDCFDFTRDVGSIRTGKRLDSRQCQEWARHSRGIPRQWEAYVLMEEPFNRSNSARSTVNREKFDSILVALKEGHRLLVRENASLAKFLSSN</sequence>
<keyword evidence="6" id="KW-0479">Metal-binding</keyword>
<evidence type="ECO:0000256" key="2">
    <source>
        <dbReference type="ARBA" id="ARBA00001946"/>
    </source>
</evidence>
<reference evidence="12" key="1">
    <citation type="submission" date="2014-05" db="EMBL/GenBank/DDBJ databases">
        <authorList>
            <person name="Chronopoulou M."/>
        </authorList>
    </citation>
    <scope>NUCLEOTIDE SEQUENCE</scope>
    <source>
        <tissue evidence="12">Whole organism</tissue>
    </source>
</reference>
<name>A0A0K2TIH6_LEPSM</name>
<dbReference type="AlphaFoldDB" id="A0A0K2TIH6"/>
<dbReference type="GO" id="GO:0046872">
    <property type="term" value="F:metal ion binding"/>
    <property type="evidence" value="ECO:0007669"/>
    <property type="project" value="UniProtKB-KW"/>
</dbReference>
<dbReference type="CDD" id="cd05402">
    <property type="entry name" value="NT_PAP_TUTase"/>
    <property type="match status" value="1"/>
</dbReference>
<keyword evidence="4" id="KW-0963">Cytoplasm</keyword>
<evidence type="ECO:0000256" key="8">
    <source>
        <dbReference type="ARBA" id="ARBA00038491"/>
    </source>
</evidence>
<dbReference type="GO" id="GO:0031123">
    <property type="term" value="P:RNA 3'-end processing"/>
    <property type="evidence" value="ECO:0007669"/>
    <property type="project" value="TreeGrafter"/>
</dbReference>
<feature type="domain" description="Poly(A) RNA polymerase mitochondrial-like central palm" evidence="11">
    <location>
        <begin position="61"/>
        <end position="199"/>
    </location>
</feature>
<dbReference type="InterPro" id="IPR054708">
    <property type="entry name" value="MTPAP-like_central"/>
</dbReference>
<evidence type="ECO:0000259" key="10">
    <source>
        <dbReference type="Pfam" id="PF03828"/>
    </source>
</evidence>
<keyword evidence="5" id="KW-0808">Transferase</keyword>
<dbReference type="InterPro" id="IPR002058">
    <property type="entry name" value="PAP_assoc"/>
</dbReference>
<feature type="compositionally biased region" description="Basic and acidic residues" evidence="9">
    <location>
        <begin position="10"/>
        <end position="25"/>
    </location>
</feature>
<dbReference type="Gene3D" id="1.10.1410.10">
    <property type="match status" value="1"/>
</dbReference>
<comment type="similarity">
    <text evidence="8">Belongs to the DNA polymerase type-B-like family. GLD2 subfamily.</text>
</comment>
<dbReference type="Pfam" id="PF03828">
    <property type="entry name" value="PAP_assoc"/>
    <property type="match status" value="1"/>
</dbReference>
<comment type="subcellular location">
    <subcellularLocation>
        <location evidence="3">Cytoplasm</location>
    </subcellularLocation>
</comment>
<dbReference type="GO" id="GO:0005737">
    <property type="term" value="C:cytoplasm"/>
    <property type="evidence" value="ECO:0007669"/>
    <property type="project" value="UniProtKB-SubCell"/>
</dbReference>
<dbReference type="PANTHER" id="PTHR12271">
    <property type="entry name" value="POLY A POLYMERASE CID PAP -RELATED"/>
    <property type="match status" value="1"/>
</dbReference>
<feature type="domain" description="PAP-associated" evidence="10">
    <location>
        <begin position="291"/>
        <end position="355"/>
    </location>
</feature>
<evidence type="ECO:0000256" key="9">
    <source>
        <dbReference type="SAM" id="MobiDB-lite"/>
    </source>
</evidence>
<feature type="region of interest" description="Disordered" evidence="9">
    <location>
        <begin position="1"/>
        <end position="32"/>
    </location>
</feature>
<accession>A0A0K2TIH6</accession>
<comment type="cofactor">
    <cofactor evidence="2">
        <name>Mg(2+)</name>
        <dbReference type="ChEBI" id="CHEBI:18420"/>
    </cofactor>
</comment>
<evidence type="ECO:0000256" key="6">
    <source>
        <dbReference type="ARBA" id="ARBA00022723"/>
    </source>
</evidence>